<dbReference type="SMART" id="SM00867">
    <property type="entry name" value="YceI"/>
    <property type="match status" value="1"/>
</dbReference>
<dbReference type="InterPro" id="IPR007372">
    <property type="entry name" value="Lipid/polyisoprenoid-bd_YceI"/>
</dbReference>
<feature type="domain" description="Lipid/polyisoprenoid-binding YceI-like" evidence="2">
    <location>
        <begin position="27"/>
        <end position="188"/>
    </location>
</feature>
<evidence type="ECO:0000313" key="3">
    <source>
        <dbReference type="EMBL" id="MDC7677022.1"/>
    </source>
</evidence>
<organism evidence="3 4">
    <name type="scientific">Asticcacaulis machinosus</name>
    <dbReference type="NCBI Taxonomy" id="2984211"/>
    <lineage>
        <taxon>Bacteria</taxon>
        <taxon>Pseudomonadati</taxon>
        <taxon>Pseudomonadota</taxon>
        <taxon>Alphaproteobacteria</taxon>
        <taxon>Caulobacterales</taxon>
        <taxon>Caulobacteraceae</taxon>
        <taxon>Asticcacaulis</taxon>
    </lineage>
</organism>
<dbReference type="SUPFAM" id="SSF101874">
    <property type="entry name" value="YceI-like"/>
    <property type="match status" value="1"/>
</dbReference>
<evidence type="ECO:0000313" key="4">
    <source>
        <dbReference type="Proteomes" id="UP001218579"/>
    </source>
</evidence>
<dbReference type="PANTHER" id="PTHR34406:SF1">
    <property type="entry name" value="PROTEIN YCEI"/>
    <property type="match status" value="1"/>
</dbReference>
<proteinExistence type="predicted"/>
<evidence type="ECO:0000259" key="2">
    <source>
        <dbReference type="SMART" id="SM00867"/>
    </source>
</evidence>
<feature type="chain" id="PRO_5045604112" evidence="1">
    <location>
        <begin position="24"/>
        <end position="190"/>
    </location>
</feature>
<accession>A0ABT5HLH1</accession>
<dbReference type="PANTHER" id="PTHR34406">
    <property type="entry name" value="PROTEIN YCEI"/>
    <property type="match status" value="1"/>
</dbReference>
<dbReference type="Pfam" id="PF04264">
    <property type="entry name" value="YceI"/>
    <property type="match status" value="1"/>
</dbReference>
<dbReference type="Proteomes" id="UP001218579">
    <property type="component" value="Unassembled WGS sequence"/>
</dbReference>
<name>A0ABT5HLH1_9CAUL</name>
<comment type="caution">
    <text evidence="3">The sequence shown here is derived from an EMBL/GenBank/DDBJ whole genome shotgun (WGS) entry which is preliminary data.</text>
</comment>
<reference evidence="3 4" key="1">
    <citation type="submission" date="2023-01" db="EMBL/GenBank/DDBJ databases">
        <title>Novel species of the genus Asticcacaulis isolated from rivers.</title>
        <authorList>
            <person name="Lu H."/>
        </authorList>
    </citation>
    <scope>NUCLEOTIDE SEQUENCE [LARGE SCALE GENOMIC DNA]</scope>
    <source>
        <strain evidence="3 4">LKC15W</strain>
    </source>
</reference>
<dbReference type="InterPro" id="IPR036761">
    <property type="entry name" value="TTHA0802/YceI-like_sf"/>
</dbReference>
<keyword evidence="4" id="KW-1185">Reference proteome</keyword>
<sequence length="190" mass="19949">MKFVKSALLATAVLSLSAAGAFAAPETYKLDQNHTEVAFSWNHMGFSNPTAKFMNAVGTVTLDEANPAASSVEVSFATDGINSGVAVFNDHLKAADFFDVANHPTATFKSTKVDVTGANTAKVTGDLTIKGVTKPVTLDVKLNKIGMAKKKTAGFSATATIKRSDFNMAKAVPFVSDEVNLVITAEANKD</sequence>
<feature type="signal peptide" evidence="1">
    <location>
        <begin position="1"/>
        <end position="23"/>
    </location>
</feature>
<dbReference type="EMBL" id="JAQQKV010000002">
    <property type="protein sequence ID" value="MDC7677022.1"/>
    <property type="molecule type" value="Genomic_DNA"/>
</dbReference>
<keyword evidence="1" id="KW-0732">Signal</keyword>
<gene>
    <name evidence="3" type="ORF">PQU98_12825</name>
</gene>
<dbReference type="RefSeq" id="WP_272745333.1">
    <property type="nucleotide sequence ID" value="NZ_JAQQKV010000002.1"/>
</dbReference>
<protein>
    <submittedName>
        <fullName evidence="3">YceI family protein</fullName>
    </submittedName>
</protein>
<evidence type="ECO:0000256" key="1">
    <source>
        <dbReference type="SAM" id="SignalP"/>
    </source>
</evidence>
<dbReference type="Gene3D" id="2.40.128.110">
    <property type="entry name" value="Lipid/polyisoprenoid-binding, YceI-like"/>
    <property type="match status" value="1"/>
</dbReference>